<evidence type="ECO:0000313" key="3">
    <source>
        <dbReference type="Proteomes" id="UP000008914"/>
    </source>
</evidence>
<dbReference type="STRING" id="710696.Intca_2547"/>
<protein>
    <recommendedName>
        <fullName evidence="4">Bacteriocin biosynthesis cyclodehydratase domain-containing protein</fullName>
    </recommendedName>
</protein>
<keyword evidence="3" id="KW-1185">Reference proteome</keyword>
<dbReference type="KEGG" id="ica:Intca_2547"/>
<evidence type="ECO:0008006" key="4">
    <source>
        <dbReference type="Google" id="ProtNLM"/>
    </source>
</evidence>
<evidence type="ECO:0000256" key="1">
    <source>
        <dbReference type="SAM" id="MobiDB-lite"/>
    </source>
</evidence>
<dbReference type="Gene3D" id="3.40.50.720">
    <property type="entry name" value="NAD(P)-binding Rossmann-like Domain"/>
    <property type="match status" value="1"/>
</dbReference>
<dbReference type="AlphaFoldDB" id="E6S7V7"/>
<organism evidence="2 3">
    <name type="scientific">Intrasporangium calvum (strain ATCC 23552 / DSM 43043 / JCM 3097 / NBRC 12989 / NCIMB 10167 / NRRL B-3866 / 7 KIP)</name>
    <dbReference type="NCBI Taxonomy" id="710696"/>
    <lineage>
        <taxon>Bacteria</taxon>
        <taxon>Bacillati</taxon>
        <taxon>Actinomycetota</taxon>
        <taxon>Actinomycetes</taxon>
        <taxon>Micrococcales</taxon>
        <taxon>Intrasporangiaceae</taxon>
        <taxon>Intrasporangium</taxon>
    </lineage>
</organism>
<dbReference type="HOGENOM" id="CLU_042635_1_0_11"/>
<feature type="region of interest" description="Disordered" evidence="1">
    <location>
        <begin position="1"/>
        <end position="50"/>
    </location>
</feature>
<sequence>MGSGKGDAPRRAAVELRALPAGRTRPTAGSASARRKRTDENPCIPPGRRPVLRAPGEVQFGVSPGGSIVRGVSEVELRALSRLDGSVSLSSSYRLAGEAGIPVGRWRALLDLVDRLGVLEWRPSGGRASRPALTTPTVVLDGPGPLVDDVCALLRRGGSDAVVEQARPSAATPATPATSPGATPVARPALAVIIGPMALDPRSGDGWLRRGVPHLPVVAEDTRATVGPLVDPSLTGPCLWCLDLHRTDRDGAWPAVLAQLCGAPGDVVPHDASAATDPALAHLLAGCVALFTTRLLGGGDIPPGVAVEVSLPWPRMDHRRWTIHPRCPRRHRSPGRGAA</sequence>
<proteinExistence type="predicted"/>
<dbReference type="eggNOG" id="COG0476">
    <property type="taxonomic scope" value="Bacteria"/>
</dbReference>
<gene>
    <name evidence="2" type="ordered locus">Intca_2547</name>
</gene>
<dbReference type="EMBL" id="CP002343">
    <property type="protein sequence ID" value="ADU49053.1"/>
    <property type="molecule type" value="Genomic_DNA"/>
</dbReference>
<accession>E6S7V7</accession>
<dbReference type="Proteomes" id="UP000008914">
    <property type="component" value="Chromosome"/>
</dbReference>
<evidence type="ECO:0000313" key="2">
    <source>
        <dbReference type="EMBL" id="ADU49053.1"/>
    </source>
</evidence>
<name>E6S7V7_INTC7</name>
<reference evidence="2 3" key="1">
    <citation type="journal article" date="2010" name="Stand. Genomic Sci.">
        <title>Complete genome sequence of Intrasporangium calvum type strain (7 KIP).</title>
        <authorList>
            <person name="Del Rio T.G."/>
            <person name="Chertkov O."/>
            <person name="Yasawong M."/>
            <person name="Lucas S."/>
            <person name="Deshpande S."/>
            <person name="Cheng J.F."/>
            <person name="Detter C."/>
            <person name="Tapia R."/>
            <person name="Han C."/>
            <person name="Goodwin L."/>
            <person name="Pitluck S."/>
            <person name="Liolios K."/>
            <person name="Ivanova N."/>
            <person name="Mavromatis K."/>
            <person name="Pati A."/>
            <person name="Chen A."/>
            <person name="Palaniappan K."/>
            <person name="Land M."/>
            <person name="Hauser L."/>
            <person name="Chang Y.J."/>
            <person name="Jeffries C.D."/>
            <person name="Rohde M."/>
            <person name="Pukall R."/>
            <person name="Sikorski J."/>
            <person name="Goker M."/>
            <person name="Woyke T."/>
            <person name="Bristow J."/>
            <person name="Eisen J.A."/>
            <person name="Markowitz V."/>
            <person name="Hugenholtz P."/>
            <person name="Kyrpides N.C."/>
            <person name="Klenk H.P."/>
            <person name="Lapidus A."/>
        </authorList>
    </citation>
    <scope>NUCLEOTIDE SEQUENCE [LARGE SCALE GENOMIC DNA]</scope>
    <source>
        <strain evidence="3">ATCC 23552 / DSM 43043 / JCM 3097 / NBRC 12989 / 7 KIP</strain>
    </source>
</reference>